<proteinExistence type="predicted"/>
<dbReference type="EMBL" id="BTGU01000611">
    <property type="protein sequence ID" value="GMN68423.1"/>
    <property type="molecule type" value="Genomic_DNA"/>
</dbReference>
<evidence type="ECO:0000313" key="2">
    <source>
        <dbReference type="EMBL" id="GMN68423.1"/>
    </source>
</evidence>
<dbReference type="Proteomes" id="UP001187192">
    <property type="component" value="Unassembled WGS sequence"/>
</dbReference>
<evidence type="ECO:0000313" key="1">
    <source>
        <dbReference type="EMBL" id="GMN67372.1"/>
    </source>
</evidence>
<gene>
    <name evidence="1" type="ORF">TIFTF001_036433</name>
    <name evidence="2" type="ORF">TIFTF001_037480</name>
</gene>
<name>A0AA88E691_FICCA</name>
<comment type="caution">
    <text evidence="2">The sequence shown here is derived from an EMBL/GenBank/DDBJ whole genome shotgun (WGS) entry which is preliminary data.</text>
</comment>
<dbReference type="AlphaFoldDB" id="A0AA88E691"/>
<keyword evidence="3" id="KW-1185">Reference proteome</keyword>
<protein>
    <submittedName>
        <fullName evidence="2">Uncharacterized protein</fullName>
    </submittedName>
</protein>
<accession>A0AA88E691</accession>
<reference evidence="2" key="1">
    <citation type="submission" date="2023-07" db="EMBL/GenBank/DDBJ databases">
        <title>draft genome sequence of fig (Ficus carica).</title>
        <authorList>
            <person name="Takahashi T."/>
            <person name="Nishimura K."/>
        </authorList>
    </citation>
    <scope>NUCLEOTIDE SEQUENCE</scope>
</reference>
<organism evidence="2 3">
    <name type="scientific">Ficus carica</name>
    <name type="common">Common fig</name>
    <dbReference type="NCBI Taxonomy" id="3494"/>
    <lineage>
        <taxon>Eukaryota</taxon>
        <taxon>Viridiplantae</taxon>
        <taxon>Streptophyta</taxon>
        <taxon>Embryophyta</taxon>
        <taxon>Tracheophyta</taxon>
        <taxon>Spermatophyta</taxon>
        <taxon>Magnoliopsida</taxon>
        <taxon>eudicotyledons</taxon>
        <taxon>Gunneridae</taxon>
        <taxon>Pentapetalae</taxon>
        <taxon>rosids</taxon>
        <taxon>fabids</taxon>
        <taxon>Rosales</taxon>
        <taxon>Moraceae</taxon>
        <taxon>Ficeae</taxon>
        <taxon>Ficus</taxon>
    </lineage>
</organism>
<dbReference type="EMBL" id="BTGU01000440">
    <property type="protein sequence ID" value="GMN67372.1"/>
    <property type="molecule type" value="Genomic_DNA"/>
</dbReference>
<sequence length="182" mass="20892">MKIKNKFSCIKSSKFPCVVPTCHKSRFSPWFELDPTTPWLRATVNNLPIMLDEDCGEMAWRTVKFSAGTVIATAVARMIPYLQRDTRDYSRIVIELASSSSISRTLGPHRLLQRSKLSSSTVANLKSHEAIDARRSPPSLSPEIDRLQTSLLHRRDPRRRLYQPHSYRDPLLSFFVVSIVHR</sequence>
<evidence type="ECO:0000313" key="3">
    <source>
        <dbReference type="Proteomes" id="UP001187192"/>
    </source>
</evidence>